<dbReference type="GO" id="GO:0000155">
    <property type="term" value="F:phosphorelay sensor kinase activity"/>
    <property type="evidence" value="ECO:0007669"/>
    <property type="project" value="InterPro"/>
</dbReference>
<dbReference type="InterPro" id="IPR011123">
    <property type="entry name" value="Y_Y_Y"/>
</dbReference>
<feature type="domain" description="Signal transduction histidine kinase internal region" evidence="3">
    <location>
        <begin position="869"/>
        <end position="947"/>
    </location>
</feature>
<organism evidence="5 6">
    <name type="scientific">Flavilitoribacter nigricans (strain ATCC 23147 / DSM 23189 / NBRC 102662 / NCIMB 1420 / SS-2)</name>
    <name type="common">Lewinella nigricans</name>
    <dbReference type="NCBI Taxonomy" id="1122177"/>
    <lineage>
        <taxon>Bacteria</taxon>
        <taxon>Pseudomonadati</taxon>
        <taxon>Bacteroidota</taxon>
        <taxon>Saprospiria</taxon>
        <taxon>Saprospirales</taxon>
        <taxon>Lewinellaceae</taxon>
        <taxon>Flavilitoribacter</taxon>
    </lineage>
</organism>
<sequence>MNILPGQFRLKMQGVWVLPAILLFSIAPLLGQTGAVQPILRFESLTTVEGLPNNSTNAVVQDSAGFLWIATWEGLARYDGYEVRAYRTDPGDSTTLTNNRIECLLVDRSGRLWVGTWDGINRYHPDRDAFERIRFVNGADDQKLLGQVNAMAEDSRGDLWVGTQAGDLFRFDPVSNQFERFLGSEAGSHSLLNEEVRVILGDREGNVWIGTGEPFNPTITGAGLFKLHPETGEVKTYRHDLNDAQSLIDDRVSALHEDEQGMIWIGTCQSGLHRLDPSTDNMMRLPSAELSIRAPIGDPGPWSACPPVTLIGEDRQGGLWIGTYNGGLHRYDLSTGALQAYANDPTDEESLATDEVWSFFIDRSGILWIASHASGLQKVNPFAKKFRTFREDPDGLSHSFISGISSFDETPELLWVGTQQGGLNRIDLRSGEVASWLHQPADPGSLNGNTIWAVRHDSKGQLWVGTDQGMDLTGPVVESFRHFMEQMGSSGSFRGNTVLTIYEDRQGYLWVGSWDSNLYRFDPKTGKYQAFDYAGEITASDSRIHHIFEDEDGMLWLSTYLDALYRFDPASGESIPFLKGIGSNWVHPAADGHFWVGTNDRGLIRFHPETGAMVEAFTHAEGLPSNTVFAILEDAAGWLWISTGNGLAHFNPETGQFINYDASDGLPGNSFNIGSAFQDARGRMFFGGPRGVVLVNPGQMVQNLTPPRVALTGLKILRRGEPEQLEKLPPGWEPEQEIKLGYNENDLTFEFVGLHFGDPSQNLYRYRLDPYDEAWVYAGSRHEARYTSLRPGEYTFRVSAANCDGVWNEAGKFVQIKIQPPWWSTWWFRTLMILVLGLAAYNIYRYRVNQIRREAKTRVAFERKLADEKLSALKAQMNPHFLFNCLNSIDHYIIKNDIAKASEYLGNFSQLMRLTLQNSRVSFVPLNEELEALRLYLEMENLRFNGNFDYEIRLDDQIDPEGIEIPPMMIQPFVENSIWHGLMHKKQGGKLSITIRQQGAYLSCLVEDNGVGRARARELEAHRSSKRRSFGMRITEDRIRMINELYNAGANVEITDLYDQDGEAAGTRVVLNLPL</sequence>
<dbReference type="InterPro" id="IPR010559">
    <property type="entry name" value="Sig_transdc_His_kin_internal"/>
</dbReference>
<comment type="caution">
    <text evidence="5">The sequence shown here is derived from an EMBL/GenBank/DDBJ whole genome shotgun (WGS) entry which is preliminary data.</text>
</comment>
<evidence type="ECO:0000256" key="1">
    <source>
        <dbReference type="ARBA" id="ARBA00022553"/>
    </source>
</evidence>
<dbReference type="SUPFAM" id="SSF63829">
    <property type="entry name" value="Calcium-dependent phosphotriesterase"/>
    <property type="match status" value="3"/>
</dbReference>
<feature type="transmembrane region" description="Helical" evidence="2">
    <location>
        <begin position="826"/>
        <end position="844"/>
    </location>
</feature>
<dbReference type="PANTHER" id="PTHR43547">
    <property type="entry name" value="TWO-COMPONENT HISTIDINE KINASE"/>
    <property type="match status" value="1"/>
</dbReference>
<dbReference type="SUPFAM" id="SSF55874">
    <property type="entry name" value="ATPase domain of HSP90 chaperone/DNA topoisomerase II/histidine kinase"/>
    <property type="match status" value="1"/>
</dbReference>
<dbReference type="InterPro" id="IPR015943">
    <property type="entry name" value="WD40/YVTN_repeat-like_dom_sf"/>
</dbReference>
<dbReference type="Pfam" id="PF06580">
    <property type="entry name" value="His_kinase"/>
    <property type="match status" value="1"/>
</dbReference>
<dbReference type="Proteomes" id="UP000223913">
    <property type="component" value="Unassembled WGS sequence"/>
</dbReference>
<evidence type="ECO:0000259" key="3">
    <source>
        <dbReference type="Pfam" id="PF06580"/>
    </source>
</evidence>
<evidence type="ECO:0000256" key="2">
    <source>
        <dbReference type="SAM" id="Phobius"/>
    </source>
</evidence>
<dbReference type="PANTHER" id="PTHR43547:SF2">
    <property type="entry name" value="HYBRID SIGNAL TRANSDUCTION HISTIDINE KINASE C"/>
    <property type="match status" value="1"/>
</dbReference>
<evidence type="ECO:0000313" key="6">
    <source>
        <dbReference type="Proteomes" id="UP000223913"/>
    </source>
</evidence>
<dbReference type="EMBL" id="PDUD01000044">
    <property type="protein sequence ID" value="PHN02147.1"/>
    <property type="molecule type" value="Genomic_DNA"/>
</dbReference>
<evidence type="ECO:0000259" key="4">
    <source>
        <dbReference type="Pfam" id="PF07495"/>
    </source>
</evidence>
<dbReference type="InterPro" id="IPR036890">
    <property type="entry name" value="HATPase_C_sf"/>
</dbReference>
<keyword evidence="2" id="KW-0472">Membrane</keyword>
<dbReference type="OrthoDB" id="9809670at2"/>
<dbReference type="InterPro" id="IPR013783">
    <property type="entry name" value="Ig-like_fold"/>
</dbReference>
<dbReference type="Gene3D" id="3.30.565.10">
    <property type="entry name" value="Histidine kinase-like ATPase, C-terminal domain"/>
    <property type="match status" value="1"/>
</dbReference>
<keyword evidence="1" id="KW-0597">Phosphoprotein</keyword>
<name>A0A2D0N108_FLAN2</name>
<dbReference type="AlphaFoldDB" id="A0A2D0N108"/>
<reference evidence="5 6" key="1">
    <citation type="submission" date="2017-10" db="EMBL/GenBank/DDBJ databases">
        <title>The draft genome sequence of Lewinella nigricans NBRC 102662.</title>
        <authorList>
            <person name="Wang K."/>
        </authorList>
    </citation>
    <scope>NUCLEOTIDE SEQUENCE [LARGE SCALE GENOMIC DNA]</scope>
    <source>
        <strain evidence="5 6">NBRC 102662</strain>
    </source>
</reference>
<dbReference type="GO" id="GO:0016020">
    <property type="term" value="C:membrane"/>
    <property type="evidence" value="ECO:0007669"/>
    <property type="project" value="InterPro"/>
</dbReference>
<dbReference type="SUPFAM" id="SSF69322">
    <property type="entry name" value="Tricorn protease domain 2"/>
    <property type="match status" value="1"/>
</dbReference>
<proteinExistence type="predicted"/>
<dbReference type="RefSeq" id="WP_099154487.1">
    <property type="nucleotide sequence ID" value="NZ_PDUD01000044.1"/>
</dbReference>
<dbReference type="Pfam" id="PF07495">
    <property type="entry name" value="Y_Y_Y"/>
    <property type="match status" value="1"/>
</dbReference>
<keyword evidence="2" id="KW-0812">Transmembrane</keyword>
<feature type="domain" description="Two component regulator three Y" evidence="4">
    <location>
        <begin position="756"/>
        <end position="818"/>
    </location>
</feature>
<dbReference type="Gene3D" id="2.130.10.10">
    <property type="entry name" value="YVTN repeat-like/Quinoprotein amine dehydrogenase"/>
    <property type="match status" value="5"/>
</dbReference>
<keyword evidence="2" id="KW-1133">Transmembrane helix</keyword>
<dbReference type="InterPro" id="IPR011110">
    <property type="entry name" value="Reg_prop"/>
</dbReference>
<keyword evidence="6" id="KW-1185">Reference proteome</keyword>
<protein>
    <recommendedName>
        <fullName evidence="7">Histidine kinase</fullName>
    </recommendedName>
</protein>
<gene>
    <name evidence="5" type="ORF">CRP01_33705</name>
</gene>
<dbReference type="Gene3D" id="2.60.40.10">
    <property type="entry name" value="Immunoglobulins"/>
    <property type="match status" value="1"/>
</dbReference>
<accession>A0A2D0N108</accession>
<evidence type="ECO:0000313" key="5">
    <source>
        <dbReference type="EMBL" id="PHN02147.1"/>
    </source>
</evidence>
<evidence type="ECO:0008006" key="7">
    <source>
        <dbReference type="Google" id="ProtNLM"/>
    </source>
</evidence>
<dbReference type="Pfam" id="PF07494">
    <property type="entry name" value="Reg_prop"/>
    <property type="match status" value="10"/>
</dbReference>